<gene>
    <name evidence="1" type="ORF">BBN53_14195</name>
    <name evidence="2" type="ORF">ERS370011_03642</name>
</gene>
<dbReference type="Pfam" id="PF05861">
    <property type="entry name" value="PhnI"/>
    <property type="match status" value="1"/>
</dbReference>
<evidence type="ECO:0000313" key="1">
    <source>
        <dbReference type="EMBL" id="ANY16928.1"/>
    </source>
</evidence>
<dbReference type="RefSeq" id="WP_043210856.1">
    <property type="nucleotide sequence ID" value="NZ_CAJGUP010000234.1"/>
</dbReference>
<dbReference type="GO" id="GO:0016829">
    <property type="term" value="F:lyase activity"/>
    <property type="evidence" value="ECO:0007669"/>
    <property type="project" value="UniProtKB-KW"/>
</dbReference>
<evidence type="ECO:0000313" key="4">
    <source>
        <dbReference type="Proteomes" id="UP000092950"/>
    </source>
</evidence>
<reference evidence="1 4" key="2">
    <citation type="submission" date="2016-07" db="EMBL/GenBank/DDBJ databases">
        <title>Complete genome sequences of Bordetella pseudohinzii.</title>
        <authorList>
            <person name="Spilker T."/>
            <person name="Darrah R."/>
            <person name="LiPuma J.J."/>
        </authorList>
    </citation>
    <scope>NUCLEOTIDE SEQUENCE [LARGE SCALE GENOMIC DNA]</scope>
    <source>
        <strain evidence="1 4">HI4681</strain>
    </source>
</reference>
<sequence length="371" mass="41092">MYVAVKGGEKAILNSYRLLDHYRRGDAGVPELSIAQIREQMPLAVSRVMAEGSLYDPQLAALALKQAAGDAIEAVFLLRAYRTTLPRFGYTRPLETAAMRLRRRISSTFKDLPGGQMLGPTYDYTQRLLDFSLLDEAREPQAPPPLGTADETPAPRVTELLARDALIDPELPPEGDPAPYDLTREPLRFPADRAARLQNLARADEGFLLSMGYSTQRGYGNTHPFAAEIRLGDVEVEMVIEELGYAVTVGEIELTECQMVSQFGGAARQAPRFTRGYGLAFGYGERRAMSMALVDRALRARELGEAAQAPANDHEFVLYHSDNVEASGFVQHLKLPHYVDFQANLELVRRLRAEFEQAQAGAARTDEVFAS</sequence>
<accession>A0A0M7HEY5</accession>
<protein>
    <submittedName>
        <fullName evidence="2">Bacterial phosphonate metabolism protein (PhnI)</fullName>
    </submittedName>
    <submittedName>
        <fullName evidence="1">Carbon-phosphorus lyase complex subunit PhnI</fullName>
    </submittedName>
</protein>
<dbReference type="Proteomes" id="UP000053096">
    <property type="component" value="Unassembled WGS sequence"/>
</dbReference>
<evidence type="ECO:0000313" key="3">
    <source>
        <dbReference type="Proteomes" id="UP000053096"/>
    </source>
</evidence>
<dbReference type="Proteomes" id="UP000092950">
    <property type="component" value="Chromosome"/>
</dbReference>
<dbReference type="OrthoDB" id="9790536at2"/>
<dbReference type="GO" id="GO:0019634">
    <property type="term" value="P:organic phosphonate metabolic process"/>
    <property type="evidence" value="ECO:0007669"/>
    <property type="project" value="InterPro"/>
</dbReference>
<dbReference type="EMBL" id="CP016440">
    <property type="protein sequence ID" value="ANY16928.1"/>
    <property type="molecule type" value="Genomic_DNA"/>
</dbReference>
<proteinExistence type="predicted"/>
<organism evidence="2 3">
    <name type="scientific">Bordetella pseudohinzii</name>
    <dbReference type="NCBI Taxonomy" id="1331258"/>
    <lineage>
        <taxon>Bacteria</taxon>
        <taxon>Pseudomonadati</taxon>
        <taxon>Pseudomonadota</taxon>
        <taxon>Betaproteobacteria</taxon>
        <taxon>Burkholderiales</taxon>
        <taxon>Alcaligenaceae</taxon>
        <taxon>Bordetella</taxon>
    </lineage>
</organism>
<name>A0A0J6C0Y5_9BORD</name>
<dbReference type="InterPro" id="IPR008773">
    <property type="entry name" value="PhnI"/>
</dbReference>
<keyword evidence="1" id="KW-0456">Lyase</keyword>
<keyword evidence="4" id="KW-1185">Reference proteome</keyword>
<dbReference type="AlphaFoldDB" id="A0A0J6C0Y5"/>
<dbReference type="PIRSF" id="PIRSF007313">
    <property type="entry name" value="PhnI"/>
    <property type="match status" value="1"/>
</dbReference>
<evidence type="ECO:0000313" key="2">
    <source>
        <dbReference type="EMBL" id="CUJ07854.1"/>
    </source>
</evidence>
<dbReference type="EMBL" id="CYTV01000013">
    <property type="protein sequence ID" value="CUJ07854.1"/>
    <property type="molecule type" value="Genomic_DNA"/>
</dbReference>
<dbReference type="KEGG" id="bpdz:BBN53_14195"/>
<accession>A0A0J6C0Y5</accession>
<reference evidence="2 3" key="1">
    <citation type="submission" date="2015-09" db="EMBL/GenBank/DDBJ databases">
        <authorList>
            <person name="Jackson K.R."/>
            <person name="Lunt B.L."/>
            <person name="Fisher J.N.B."/>
            <person name="Gardner A.V."/>
            <person name="Bailey M.E."/>
            <person name="Deus L.M."/>
            <person name="Earl A.S."/>
            <person name="Gibby P.D."/>
            <person name="Hartmann K.A."/>
            <person name="Liu J.E."/>
            <person name="Manci A.M."/>
            <person name="Nielsen D.A."/>
            <person name="Solomon M.B."/>
            <person name="Breakwell D.P."/>
            <person name="Burnett S.H."/>
            <person name="Grose J.H."/>
        </authorList>
    </citation>
    <scope>NUCLEOTIDE SEQUENCE [LARGE SCALE GENOMIC DNA]</scope>
    <source>
        <strain evidence="2 3">2789STDY5608636</strain>
    </source>
</reference>